<dbReference type="AlphaFoldDB" id="A0A8A4TPZ8"/>
<dbReference type="RefSeq" id="WP_237381127.1">
    <property type="nucleotide sequence ID" value="NZ_CP071793.1"/>
</dbReference>
<protein>
    <submittedName>
        <fullName evidence="2">DUF1579 family protein</fullName>
    </submittedName>
</protein>
<keyword evidence="3" id="KW-1185">Reference proteome</keyword>
<dbReference type="Proteomes" id="UP000663929">
    <property type="component" value="Chromosome"/>
</dbReference>
<dbReference type="InterPro" id="IPR011473">
    <property type="entry name" value="DUF1579"/>
</dbReference>
<reference evidence="2" key="1">
    <citation type="submission" date="2021-03" db="EMBL/GenBank/DDBJ databases">
        <title>Acanthopleuribacteraceae sp. M133.</title>
        <authorList>
            <person name="Wang G."/>
        </authorList>
    </citation>
    <scope>NUCLEOTIDE SEQUENCE</scope>
    <source>
        <strain evidence="2">M133</strain>
    </source>
</reference>
<name>A0A8A4TPZ8_SULCO</name>
<dbReference type="EMBL" id="CP071793">
    <property type="protein sequence ID" value="QTD50991.1"/>
    <property type="molecule type" value="Genomic_DNA"/>
</dbReference>
<keyword evidence="1" id="KW-0732">Signal</keyword>
<dbReference type="KEGG" id="scor:J3U87_00850"/>
<organism evidence="2 3">
    <name type="scientific">Sulfidibacter corallicola</name>
    <dbReference type="NCBI Taxonomy" id="2818388"/>
    <lineage>
        <taxon>Bacteria</taxon>
        <taxon>Pseudomonadati</taxon>
        <taxon>Acidobacteriota</taxon>
        <taxon>Holophagae</taxon>
        <taxon>Acanthopleuribacterales</taxon>
        <taxon>Acanthopleuribacteraceae</taxon>
        <taxon>Sulfidibacter</taxon>
    </lineage>
</organism>
<proteinExistence type="predicted"/>
<gene>
    <name evidence="2" type="ORF">J3U87_00850</name>
</gene>
<dbReference type="Pfam" id="PF07617">
    <property type="entry name" value="DUF1579"/>
    <property type="match status" value="1"/>
</dbReference>
<evidence type="ECO:0000256" key="1">
    <source>
        <dbReference type="SAM" id="SignalP"/>
    </source>
</evidence>
<sequence length="181" mass="20458">MLQPRIALISCLLLLFSGFAAAGEDAAKTKPPRPCDLPEGAQFDFWVGEWDVTWTDAKGQTQKGSNRIHKILGSCIVEENFSGGGFEGRSWSVYNPQTKKWQQTWVDSTGGYMVFTGTFADGKMELRMAPVKTKDGKNLVRRMVFRNIDKNGFTWDWQSSVDDGKTWKDLWVLTYSRKTAS</sequence>
<feature type="chain" id="PRO_5035242779" evidence="1">
    <location>
        <begin position="23"/>
        <end position="181"/>
    </location>
</feature>
<feature type="signal peptide" evidence="1">
    <location>
        <begin position="1"/>
        <end position="22"/>
    </location>
</feature>
<evidence type="ECO:0000313" key="3">
    <source>
        <dbReference type="Proteomes" id="UP000663929"/>
    </source>
</evidence>
<evidence type="ECO:0000313" key="2">
    <source>
        <dbReference type="EMBL" id="QTD50991.1"/>
    </source>
</evidence>
<accession>A0A8A4TPZ8</accession>